<evidence type="ECO:0000256" key="10">
    <source>
        <dbReference type="SAM" id="Phobius"/>
    </source>
</evidence>
<evidence type="ECO:0000256" key="5">
    <source>
        <dbReference type="ARBA" id="ARBA00022989"/>
    </source>
</evidence>
<dbReference type="InterPro" id="IPR012932">
    <property type="entry name" value="VKOR"/>
</dbReference>
<comment type="subcellular location">
    <subcellularLocation>
        <location evidence="1">Membrane</location>
        <topology evidence="1">Multi-pass membrane protein</topology>
    </subcellularLocation>
</comment>
<evidence type="ECO:0000313" key="13">
    <source>
        <dbReference type="Proteomes" id="UP000437709"/>
    </source>
</evidence>
<evidence type="ECO:0000313" key="12">
    <source>
        <dbReference type="EMBL" id="MPV37895.1"/>
    </source>
</evidence>
<feature type="transmembrane region" description="Helical" evidence="10">
    <location>
        <begin position="70"/>
        <end position="88"/>
    </location>
</feature>
<evidence type="ECO:0000256" key="9">
    <source>
        <dbReference type="ARBA" id="ARBA00023284"/>
    </source>
</evidence>
<comment type="similarity">
    <text evidence="2">Belongs to the VKOR family.</text>
</comment>
<feature type="transmembrane region" description="Helical" evidence="10">
    <location>
        <begin position="166"/>
        <end position="193"/>
    </location>
</feature>
<evidence type="ECO:0000259" key="11">
    <source>
        <dbReference type="SMART" id="SM00756"/>
    </source>
</evidence>
<gene>
    <name evidence="12" type="ORF">GB881_12725</name>
</gene>
<keyword evidence="9" id="KW-0676">Redox-active center</keyword>
<keyword evidence="5 10" id="KW-1133">Transmembrane helix</keyword>
<dbReference type="AlphaFoldDB" id="A0A6N7EMZ0"/>
<evidence type="ECO:0000256" key="6">
    <source>
        <dbReference type="ARBA" id="ARBA00023002"/>
    </source>
</evidence>
<evidence type="ECO:0000256" key="2">
    <source>
        <dbReference type="ARBA" id="ARBA00006214"/>
    </source>
</evidence>
<organism evidence="12 13">
    <name type="scientific">Georgenia subflava</name>
    <dbReference type="NCBI Taxonomy" id="1622177"/>
    <lineage>
        <taxon>Bacteria</taxon>
        <taxon>Bacillati</taxon>
        <taxon>Actinomycetota</taxon>
        <taxon>Actinomycetes</taxon>
        <taxon>Micrococcales</taxon>
        <taxon>Bogoriellaceae</taxon>
        <taxon>Georgenia</taxon>
    </lineage>
</organism>
<dbReference type="Gene3D" id="1.20.1440.130">
    <property type="entry name" value="VKOR domain"/>
    <property type="match status" value="1"/>
</dbReference>
<dbReference type="InterPro" id="IPR041714">
    <property type="entry name" value="VKOR_Actinobacteria"/>
</dbReference>
<dbReference type="GO" id="GO:0016020">
    <property type="term" value="C:membrane"/>
    <property type="evidence" value="ECO:0007669"/>
    <property type="project" value="UniProtKB-SubCell"/>
</dbReference>
<feature type="transmembrane region" description="Helical" evidence="10">
    <location>
        <begin position="122"/>
        <end position="145"/>
    </location>
</feature>
<reference evidence="12 13" key="1">
    <citation type="submission" date="2019-10" db="EMBL/GenBank/DDBJ databases">
        <title>Georgenia wutianyii sp. nov. and Georgenia yuyongxinii sp. nov. isolated from plateau pika (Ochotona curzoniae) in the Qinghai-Tibet plateau of China.</title>
        <authorList>
            <person name="Tian Z."/>
        </authorList>
    </citation>
    <scope>NUCLEOTIDE SEQUENCE [LARGE SCALE GENOMIC DNA]</scope>
    <source>
        <strain evidence="12 13">JCM 19765</strain>
    </source>
</reference>
<dbReference type="GO" id="GO:0016491">
    <property type="term" value="F:oxidoreductase activity"/>
    <property type="evidence" value="ECO:0007669"/>
    <property type="project" value="UniProtKB-KW"/>
</dbReference>
<dbReference type="Pfam" id="PF07884">
    <property type="entry name" value="VKOR"/>
    <property type="match status" value="1"/>
</dbReference>
<evidence type="ECO:0000256" key="8">
    <source>
        <dbReference type="ARBA" id="ARBA00023157"/>
    </source>
</evidence>
<accession>A0A6N7EMZ0</accession>
<keyword evidence="13" id="KW-1185">Reference proteome</keyword>
<keyword evidence="3 10" id="KW-0812">Transmembrane</keyword>
<dbReference type="CDD" id="cd12922">
    <property type="entry name" value="VKOR_5"/>
    <property type="match status" value="1"/>
</dbReference>
<dbReference type="InterPro" id="IPR038354">
    <property type="entry name" value="VKOR_sf"/>
</dbReference>
<keyword evidence="6" id="KW-0560">Oxidoreductase</keyword>
<dbReference type="SMART" id="SM00756">
    <property type="entry name" value="VKc"/>
    <property type="match status" value="1"/>
</dbReference>
<evidence type="ECO:0000256" key="7">
    <source>
        <dbReference type="ARBA" id="ARBA00023136"/>
    </source>
</evidence>
<keyword evidence="7 10" id="KW-0472">Membrane</keyword>
<dbReference type="Proteomes" id="UP000437709">
    <property type="component" value="Unassembled WGS sequence"/>
</dbReference>
<feature type="transmembrane region" description="Helical" evidence="10">
    <location>
        <begin position="95"/>
        <end position="116"/>
    </location>
</feature>
<sequence>MDGAPPRHLAVLLALGGLAGLIAAVVLLIEKIALIADPSYVPSCSINPVLSCGSVMTTPQAEAFGVPNPLIGVAGFAVVTTVGVGLFAGARYRRWFYLGLQAGVTFGVVFVHWLIFQSLYRIEALCPYCMVVWVVTIAVFWYTTLHNVDAGHVPLPRSARRTVRGVAGYHGVVLTGWYLTVATLILIQFWTYWQTLL</sequence>
<protein>
    <submittedName>
        <fullName evidence="12">Vitamin K epoxide reductase</fullName>
    </submittedName>
</protein>
<proteinExistence type="inferred from homology"/>
<dbReference type="GO" id="GO:0048038">
    <property type="term" value="F:quinone binding"/>
    <property type="evidence" value="ECO:0007669"/>
    <property type="project" value="UniProtKB-KW"/>
</dbReference>
<evidence type="ECO:0000256" key="1">
    <source>
        <dbReference type="ARBA" id="ARBA00004141"/>
    </source>
</evidence>
<name>A0A6N7EMZ0_9MICO</name>
<feature type="domain" description="Vitamin K epoxide reductase" evidence="11">
    <location>
        <begin position="6"/>
        <end position="147"/>
    </location>
</feature>
<evidence type="ECO:0000256" key="4">
    <source>
        <dbReference type="ARBA" id="ARBA00022719"/>
    </source>
</evidence>
<keyword evidence="8" id="KW-1015">Disulfide bond</keyword>
<keyword evidence="4" id="KW-0874">Quinone</keyword>
<feature type="transmembrane region" description="Helical" evidence="10">
    <location>
        <begin position="9"/>
        <end position="29"/>
    </location>
</feature>
<comment type="caution">
    <text evidence="12">The sequence shown here is derived from an EMBL/GenBank/DDBJ whole genome shotgun (WGS) entry which is preliminary data.</text>
</comment>
<evidence type="ECO:0000256" key="3">
    <source>
        <dbReference type="ARBA" id="ARBA00022692"/>
    </source>
</evidence>
<dbReference type="EMBL" id="WHPC01000053">
    <property type="protein sequence ID" value="MPV37895.1"/>
    <property type="molecule type" value="Genomic_DNA"/>
</dbReference>